<keyword evidence="1" id="KW-0175">Coiled coil</keyword>
<dbReference type="Proteomes" id="UP000815325">
    <property type="component" value="Unassembled WGS sequence"/>
</dbReference>
<evidence type="ECO:0000313" key="2">
    <source>
        <dbReference type="EMBL" id="KAF5842386.1"/>
    </source>
</evidence>
<keyword evidence="3" id="KW-1185">Reference proteome</keyword>
<accession>A0ABQ7H6C9</accession>
<dbReference type="EMBL" id="MU069462">
    <property type="protein sequence ID" value="KAF5842386.1"/>
    <property type="molecule type" value="Genomic_DNA"/>
</dbReference>
<gene>
    <name evidence="2" type="ORF">DUNSADRAFT_7370</name>
</gene>
<proteinExistence type="predicted"/>
<feature type="coiled-coil region" evidence="1">
    <location>
        <begin position="49"/>
        <end position="86"/>
    </location>
</feature>
<comment type="caution">
    <text evidence="2">The sequence shown here is derived from an EMBL/GenBank/DDBJ whole genome shotgun (WGS) entry which is preliminary data.</text>
</comment>
<name>A0ABQ7H6C9_DUNSA</name>
<organism evidence="2 3">
    <name type="scientific">Dunaliella salina</name>
    <name type="common">Green alga</name>
    <name type="synonym">Protococcus salinus</name>
    <dbReference type="NCBI Taxonomy" id="3046"/>
    <lineage>
        <taxon>Eukaryota</taxon>
        <taxon>Viridiplantae</taxon>
        <taxon>Chlorophyta</taxon>
        <taxon>core chlorophytes</taxon>
        <taxon>Chlorophyceae</taxon>
        <taxon>CS clade</taxon>
        <taxon>Chlamydomonadales</taxon>
        <taxon>Dunaliellaceae</taxon>
        <taxon>Dunaliella</taxon>
    </lineage>
</organism>
<evidence type="ECO:0000313" key="3">
    <source>
        <dbReference type="Proteomes" id="UP000815325"/>
    </source>
</evidence>
<sequence>MAEDANTKLQEELLKALEGQQSLQTQVNSLTSFNKHLRALVGNEQATSHEGIHARLLDAEQQIQQLREQNHKLEGVRNELSSQLQETQIAAERHQPPSNFWGGGCGGWYHFSCYRGEDEN</sequence>
<evidence type="ECO:0000256" key="1">
    <source>
        <dbReference type="SAM" id="Coils"/>
    </source>
</evidence>
<protein>
    <submittedName>
        <fullName evidence="2">Uncharacterized protein</fullName>
    </submittedName>
</protein>
<reference evidence="2" key="1">
    <citation type="submission" date="2017-08" db="EMBL/GenBank/DDBJ databases">
        <authorList>
            <person name="Polle J.E."/>
            <person name="Barry K."/>
            <person name="Cushman J."/>
            <person name="Schmutz J."/>
            <person name="Tran D."/>
            <person name="Hathwaick L.T."/>
            <person name="Yim W.C."/>
            <person name="Jenkins J."/>
            <person name="Mckie-Krisberg Z.M."/>
            <person name="Prochnik S."/>
            <person name="Lindquist E."/>
            <person name="Dockter R.B."/>
            <person name="Adam C."/>
            <person name="Molina H."/>
            <person name="Bunkerborg J."/>
            <person name="Jin E."/>
            <person name="Buchheim M."/>
            <person name="Magnuson J."/>
        </authorList>
    </citation>
    <scope>NUCLEOTIDE SEQUENCE</scope>
    <source>
        <strain evidence="2">CCAP 19/18</strain>
    </source>
</reference>